<keyword evidence="3" id="KW-1185">Reference proteome</keyword>
<name>A0A8C1B865_CYPCA</name>
<feature type="domain" description="Programmed cell death protein 2 C-terminal" evidence="1">
    <location>
        <begin position="279"/>
        <end position="384"/>
    </location>
</feature>
<dbReference type="GO" id="GO:0005737">
    <property type="term" value="C:cytoplasm"/>
    <property type="evidence" value="ECO:0007669"/>
    <property type="project" value="InterPro"/>
</dbReference>
<organism evidence="2 3">
    <name type="scientific">Cyprinus carpio carpio</name>
    <dbReference type="NCBI Taxonomy" id="630221"/>
    <lineage>
        <taxon>Eukaryota</taxon>
        <taxon>Metazoa</taxon>
        <taxon>Chordata</taxon>
        <taxon>Craniata</taxon>
        <taxon>Vertebrata</taxon>
        <taxon>Euteleostomi</taxon>
        <taxon>Actinopterygii</taxon>
        <taxon>Neopterygii</taxon>
        <taxon>Teleostei</taxon>
        <taxon>Ostariophysi</taxon>
        <taxon>Cypriniformes</taxon>
        <taxon>Cyprinidae</taxon>
        <taxon>Cyprininae</taxon>
        <taxon>Cyprinus</taxon>
    </lineage>
</organism>
<dbReference type="InterPro" id="IPR052815">
    <property type="entry name" value="PDCD2-like_regulator"/>
</dbReference>
<evidence type="ECO:0000259" key="1">
    <source>
        <dbReference type="Pfam" id="PF04194"/>
    </source>
</evidence>
<dbReference type="Pfam" id="PF04194">
    <property type="entry name" value="PDCD2_C"/>
    <property type="match status" value="1"/>
</dbReference>
<sequence length="393" mass="43804">MATSIHETVLIGICDGVIDQKKNTSYRTNKTGDRATRMLAWNTYGPVAQWITRLTTDQKILGSTPGWLGYFELGDLLPVITLQQPTCALCQRGLSQVVQIYCPLAASPYHRTINVFACTNPQCSGKSESWIVLRSQCLDDDIKSRQNSKTTESAMSRTDWCDEADDWGLDDDEQVGESGVQMPNDSTGEGNDVSSRLQDLCIDGDHQSALQPTDVPVFQPFYISVMEETDLDGFHDTDHENELLREYEEREGVIVREIQSCGSGEAREEYEKATAKHGDEVFTSFMKKISFCPEQVLRYSWDGSPLFISEPPSGLSQMVPCCAHCSSPRVFEFQLMPALVSLLGSADTYSDVSLEFGTVLVYTCRNSCWKSGSAAPVEEFLLVQPDPDQKLFK</sequence>
<evidence type="ECO:0000313" key="3">
    <source>
        <dbReference type="Proteomes" id="UP001108240"/>
    </source>
</evidence>
<dbReference type="GeneTree" id="ENSGT00940000158339"/>
<protein>
    <submittedName>
        <fullName evidence="2">Programmed cell death 2-like</fullName>
    </submittedName>
</protein>
<dbReference type="Ensembl" id="ENSCCRT00000031963.2">
    <property type="protein sequence ID" value="ENSCCRP00000029452.2"/>
    <property type="gene ID" value="ENSCCRG00000015904.2"/>
</dbReference>
<dbReference type="AlphaFoldDB" id="A0A8C1B865"/>
<accession>A0A8C1B865</accession>
<dbReference type="GO" id="GO:0006915">
    <property type="term" value="P:apoptotic process"/>
    <property type="evidence" value="ECO:0007669"/>
    <property type="project" value="TreeGrafter"/>
</dbReference>
<evidence type="ECO:0000313" key="2">
    <source>
        <dbReference type="Ensembl" id="ENSCCRP00000029452.2"/>
    </source>
</evidence>
<dbReference type="OMA" id="EECALVQ"/>
<dbReference type="Proteomes" id="UP001108240">
    <property type="component" value="Unplaced"/>
</dbReference>
<reference evidence="2" key="1">
    <citation type="submission" date="2025-08" db="UniProtKB">
        <authorList>
            <consortium name="Ensembl"/>
        </authorList>
    </citation>
    <scope>IDENTIFICATION</scope>
</reference>
<dbReference type="PANTHER" id="PTHR46421">
    <property type="entry name" value="PROGRAMMED CELL DEATH PROTEIN 2-LIKE"/>
    <property type="match status" value="1"/>
</dbReference>
<dbReference type="PANTHER" id="PTHR46421:SF1">
    <property type="entry name" value="PROGRAMMED CELL DEATH PROTEIN 2-LIKE"/>
    <property type="match status" value="1"/>
</dbReference>
<dbReference type="InterPro" id="IPR007320">
    <property type="entry name" value="PDCD2_C"/>
</dbReference>
<proteinExistence type="predicted"/>
<reference evidence="2" key="2">
    <citation type="submission" date="2025-09" db="UniProtKB">
        <authorList>
            <consortium name="Ensembl"/>
        </authorList>
    </citation>
    <scope>IDENTIFICATION</scope>
</reference>